<evidence type="ECO:0000256" key="1">
    <source>
        <dbReference type="SAM" id="MobiDB-lite"/>
    </source>
</evidence>
<accession>A0AAE1DPD2</accession>
<feature type="region of interest" description="Disordered" evidence="1">
    <location>
        <begin position="51"/>
        <end position="95"/>
    </location>
</feature>
<gene>
    <name evidence="2" type="ORF">RRG08_024580</name>
</gene>
<sequence length="95" mass="10483">MQVCGNTLQIYTFETLLKRRFESYLVWPVVCSPAPNRVICPTAAAVKDHTRRSGAVWSGSQGQLTRTKMDTPLETMSGEDMGGSGWERGEGGFLK</sequence>
<dbReference type="AlphaFoldDB" id="A0AAE1DPD2"/>
<keyword evidence="3" id="KW-1185">Reference proteome</keyword>
<organism evidence="2 3">
    <name type="scientific">Elysia crispata</name>
    <name type="common">lettuce slug</name>
    <dbReference type="NCBI Taxonomy" id="231223"/>
    <lineage>
        <taxon>Eukaryota</taxon>
        <taxon>Metazoa</taxon>
        <taxon>Spiralia</taxon>
        <taxon>Lophotrochozoa</taxon>
        <taxon>Mollusca</taxon>
        <taxon>Gastropoda</taxon>
        <taxon>Heterobranchia</taxon>
        <taxon>Euthyneura</taxon>
        <taxon>Panpulmonata</taxon>
        <taxon>Sacoglossa</taxon>
        <taxon>Placobranchoidea</taxon>
        <taxon>Plakobranchidae</taxon>
        <taxon>Elysia</taxon>
    </lineage>
</organism>
<reference evidence="2" key="1">
    <citation type="journal article" date="2023" name="G3 (Bethesda)">
        <title>A reference genome for the long-term kleptoplast-retaining sea slug Elysia crispata morphotype clarki.</title>
        <authorList>
            <person name="Eastman K.E."/>
            <person name="Pendleton A.L."/>
            <person name="Shaikh M.A."/>
            <person name="Suttiyut T."/>
            <person name="Ogas R."/>
            <person name="Tomko P."/>
            <person name="Gavelis G."/>
            <person name="Widhalm J.R."/>
            <person name="Wisecaver J.H."/>
        </authorList>
    </citation>
    <scope>NUCLEOTIDE SEQUENCE</scope>
    <source>
        <strain evidence="2">ECLA1</strain>
    </source>
</reference>
<feature type="compositionally biased region" description="Gly residues" evidence="1">
    <location>
        <begin position="80"/>
        <end position="95"/>
    </location>
</feature>
<protein>
    <submittedName>
        <fullName evidence="2">Uncharacterized protein</fullName>
    </submittedName>
</protein>
<dbReference type="Proteomes" id="UP001283361">
    <property type="component" value="Unassembled WGS sequence"/>
</dbReference>
<name>A0AAE1DPD2_9GAST</name>
<evidence type="ECO:0000313" key="3">
    <source>
        <dbReference type="Proteomes" id="UP001283361"/>
    </source>
</evidence>
<evidence type="ECO:0000313" key="2">
    <source>
        <dbReference type="EMBL" id="KAK3776803.1"/>
    </source>
</evidence>
<dbReference type="EMBL" id="JAWDGP010003173">
    <property type="protein sequence ID" value="KAK3776803.1"/>
    <property type="molecule type" value="Genomic_DNA"/>
</dbReference>
<proteinExistence type="predicted"/>
<comment type="caution">
    <text evidence="2">The sequence shown here is derived from an EMBL/GenBank/DDBJ whole genome shotgun (WGS) entry which is preliminary data.</text>
</comment>